<dbReference type="Pfam" id="PF09759">
    <property type="entry name" value="Atx10homo_assoc"/>
    <property type="match status" value="1"/>
</dbReference>
<dbReference type="GO" id="GO:0051301">
    <property type="term" value="P:cell division"/>
    <property type="evidence" value="ECO:0007669"/>
    <property type="project" value="UniProtKB-KW"/>
</dbReference>
<dbReference type="InterPro" id="IPR051374">
    <property type="entry name" value="Ataxin-10/CTR86_families"/>
</dbReference>
<dbReference type="Gene3D" id="1.25.10.10">
    <property type="entry name" value="Leucine-rich Repeat Variant"/>
    <property type="match status" value="2"/>
</dbReference>
<protein>
    <recommendedName>
        <fullName evidence="3">Ataxin-10</fullName>
    </recommendedName>
</protein>
<sequence>MNALRGAAAWIKRSQAGQLFELRIQETATESLFQDLLQILKKVSHEIDVTYKDASTLAHLDSRLLLLSECFRCLRNACVQCANNQNVMRNLGLIDASIHVIQLLQKLETDLESLLIAFRCSLQFLGNIATGNRDSQNSVWKLAFPSLFLNCLNHQDEKIIDYCSMILFTCLNPERTEQLQEQNNLKIALGVLQAYRRSPELEWMTLIVTNHLLKCPELVKALYAKLSNQERTALLELILSEMKENHVVIGEEMATFLAVSFEEKCQSVLRLVSATNEDEEALVTIRLLDVLCEVTSNPGELQSLQACPGLLEVAISLLQLVHLAGKQTANIFTASYSTEQEEISHPAVGFKSHLIRLIGNLCYKNKSNQDKVYELNGIPLILDNCSIDDNNPFINQWAVYAIHNLTEENERNQEFIARMEQQGLADNPVLESMGLGVEPRGQKLILKSVKQMPDP</sequence>
<comment type="similarity">
    <text evidence="2">Belongs to the ataxin-10 family.</text>
</comment>
<comment type="subcellular location">
    <subcellularLocation>
        <location evidence="1">Midbody</location>
    </subcellularLocation>
</comment>
<dbReference type="InterPro" id="IPR011989">
    <property type="entry name" value="ARM-like"/>
</dbReference>
<dbReference type="CTD" id="25814"/>
<dbReference type="AlphaFoldDB" id="A0A9F5N373"/>
<dbReference type="SUPFAM" id="SSF48371">
    <property type="entry name" value="ARM repeat"/>
    <property type="match status" value="1"/>
</dbReference>
<accession>A0A9F5N373</accession>
<dbReference type="GO" id="GO:0030496">
    <property type="term" value="C:midbody"/>
    <property type="evidence" value="ECO:0007669"/>
    <property type="project" value="UniProtKB-SubCell"/>
</dbReference>
<dbReference type="GO" id="GO:0031175">
    <property type="term" value="P:neuron projection development"/>
    <property type="evidence" value="ECO:0007669"/>
    <property type="project" value="TreeGrafter"/>
</dbReference>
<evidence type="ECO:0000256" key="3">
    <source>
        <dbReference type="ARBA" id="ARBA00018804"/>
    </source>
</evidence>
<dbReference type="Proteomes" id="UP000695026">
    <property type="component" value="Unplaced"/>
</dbReference>
<evidence type="ECO:0000313" key="9">
    <source>
        <dbReference type="RefSeq" id="XP_025026558.1"/>
    </source>
</evidence>
<evidence type="ECO:0000313" key="8">
    <source>
        <dbReference type="Proteomes" id="UP000695026"/>
    </source>
</evidence>
<evidence type="ECO:0000256" key="4">
    <source>
        <dbReference type="ARBA" id="ARBA00022618"/>
    </source>
</evidence>
<dbReference type="GeneID" id="103058704"/>
<keyword evidence="8" id="KW-1185">Reference proteome</keyword>
<evidence type="ECO:0000256" key="2">
    <source>
        <dbReference type="ARBA" id="ARBA00008384"/>
    </source>
</evidence>
<dbReference type="PANTHER" id="PTHR13255">
    <property type="entry name" value="ATAXIN-10"/>
    <property type="match status" value="1"/>
</dbReference>
<dbReference type="RefSeq" id="XP_025026558.1">
    <property type="nucleotide sequence ID" value="XM_025170790.1"/>
</dbReference>
<organism evidence="8 9">
    <name type="scientific">Python bivittatus</name>
    <name type="common">Burmese python</name>
    <name type="synonym">Python molurus bivittatus</name>
    <dbReference type="NCBI Taxonomy" id="176946"/>
    <lineage>
        <taxon>Eukaryota</taxon>
        <taxon>Metazoa</taxon>
        <taxon>Chordata</taxon>
        <taxon>Craniata</taxon>
        <taxon>Vertebrata</taxon>
        <taxon>Euteleostomi</taxon>
        <taxon>Lepidosauria</taxon>
        <taxon>Squamata</taxon>
        <taxon>Bifurcata</taxon>
        <taxon>Unidentata</taxon>
        <taxon>Episquamata</taxon>
        <taxon>Toxicofera</taxon>
        <taxon>Serpentes</taxon>
        <taxon>Henophidia</taxon>
        <taxon>Pythonidae</taxon>
        <taxon>Python</taxon>
    </lineage>
</organism>
<feature type="domain" description="Ataxin-10" evidence="7">
    <location>
        <begin position="350"/>
        <end position="439"/>
    </location>
</feature>
<dbReference type="KEGG" id="pbi:103058704"/>
<reference evidence="9" key="1">
    <citation type="submission" date="2025-08" db="UniProtKB">
        <authorList>
            <consortium name="RefSeq"/>
        </authorList>
    </citation>
    <scope>IDENTIFICATION</scope>
    <source>
        <tissue evidence="9">Liver</tissue>
    </source>
</reference>
<dbReference type="OrthoDB" id="379794at2759"/>
<evidence type="ECO:0000259" key="7">
    <source>
        <dbReference type="Pfam" id="PF09759"/>
    </source>
</evidence>
<gene>
    <name evidence="9" type="primary">ATXN10</name>
</gene>
<comment type="function">
    <text evidence="6">May play a role in the regulation of cytokinesis. May play a role in signaling by stimulating protein glycosylation. Induces neuritogenesis by activating the Ras-MAP kinase pathway and is necessary for the survival of cerebellar neurons. Does not appear to play a major role in ciliogenesis.</text>
</comment>
<dbReference type="OMA" id="CAWESPP"/>
<keyword evidence="4" id="KW-0132">Cell division</keyword>
<dbReference type="PANTHER" id="PTHR13255:SF0">
    <property type="entry name" value="ATAXIN-10"/>
    <property type="match status" value="1"/>
</dbReference>
<evidence type="ECO:0000256" key="5">
    <source>
        <dbReference type="ARBA" id="ARBA00023306"/>
    </source>
</evidence>
<evidence type="ECO:0000256" key="6">
    <source>
        <dbReference type="ARBA" id="ARBA00045173"/>
    </source>
</evidence>
<dbReference type="InterPro" id="IPR019156">
    <property type="entry name" value="Ataxin-10_domain"/>
</dbReference>
<dbReference type="GO" id="GO:0005829">
    <property type="term" value="C:cytosol"/>
    <property type="evidence" value="ECO:0007669"/>
    <property type="project" value="TreeGrafter"/>
</dbReference>
<name>A0A9F5N373_PYTBI</name>
<dbReference type="InterPro" id="IPR016024">
    <property type="entry name" value="ARM-type_fold"/>
</dbReference>
<evidence type="ECO:0000256" key="1">
    <source>
        <dbReference type="ARBA" id="ARBA00004214"/>
    </source>
</evidence>
<proteinExistence type="inferred from homology"/>
<keyword evidence="5" id="KW-0131">Cell cycle</keyword>